<dbReference type="CDD" id="cd06170">
    <property type="entry name" value="LuxR_C_like"/>
    <property type="match status" value="1"/>
</dbReference>
<reference evidence="2" key="1">
    <citation type="submission" date="2022-11" db="EMBL/GenBank/DDBJ databases">
        <title>Draft genome sequence of Hoeflea poritis E7-10 and Hoeflea prorocentri PM5-8, separated from scleractinian coral Porites lutea and marine dinoflagellate.</title>
        <authorList>
            <person name="Zhang G."/>
            <person name="Wei Q."/>
            <person name="Cai L."/>
        </authorList>
    </citation>
    <scope>NUCLEOTIDE SEQUENCE</scope>
    <source>
        <strain evidence="2">PM5-8</strain>
    </source>
</reference>
<dbReference type="InterPro" id="IPR036388">
    <property type="entry name" value="WH-like_DNA-bd_sf"/>
</dbReference>
<feature type="domain" description="HTH luxR-type" evidence="1">
    <location>
        <begin position="265"/>
        <end position="322"/>
    </location>
</feature>
<gene>
    <name evidence="2" type="ORF">OQ273_19025</name>
</gene>
<dbReference type="InterPro" id="IPR000792">
    <property type="entry name" value="Tscrpt_reg_LuxR_C"/>
</dbReference>
<dbReference type="Pfam" id="PF00196">
    <property type="entry name" value="GerE"/>
    <property type="match status" value="1"/>
</dbReference>
<dbReference type="Gene3D" id="1.10.10.10">
    <property type="entry name" value="Winged helix-like DNA-binding domain superfamily/Winged helix DNA-binding domain"/>
    <property type="match status" value="1"/>
</dbReference>
<dbReference type="InterPro" id="IPR032710">
    <property type="entry name" value="NTF2-like_dom_sf"/>
</dbReference>
<dbReference type="InterPro" id="IPR016032">
    <property type="entry name" value="Sig_transdc_resp-reg_C-effctor"/>
</dbReference>
<dbReference type="SMART" id="SM00421">
    <property type="entry name" value="HTH_LUXR"/>
    <property type="match status" value="1"/>
</dbReference>
<protein>
    <submittedName>
        <fullName evidence="2">LuxR C-terminal-related transcriptional regulator</fullName>
    </submittedName>
</protein>
<name>A0A9X3ZJK0_9HYPH</name>
<comment type="caution">
    <text evidence="2">The sequence shown here is derived from an EMBL/GenBank/DDBJ whole genome shotgun (WGS) entry which is preliminary data.</text>
</comment>
<dbReference type="Gene3D" id="3.10.450.50">
    <property type="match status" value="1"/>
</dbReference>
<keyword evidence="3" id="KW-1185">Reference proteome</keyword>
<dbReference type="SUPFAM" id="SSF46894">
    <property type="entry name" value="C-terminal effector domain of the bipartite response regulators"/>
    <property type="match status" value="1"/>
</dbReference>
<organism evidence="2 3">
    <name type="scientific">Hoeflea prorocentri</name>
    <dbReference type="NCBI Taxonomy" id="1922333"/>
    <lineage>
        <taxon>Bacteria</taxon>
        <taxon>Pseudomonadati</taxon>
        <taxon>Pseudomonadota</taxon>
        <taxon>Alphaproteobacteria</taxon>
        <taxon>Hyphomicrobiales</taxon>
        <taxon>Rhizobiaceae</taxon>
        <taxon>Hoeflea</taxon>
    </lineage>
</organism>
<dbReference type="GO" id="GO:0003677">
    <property type="term" value="F:DNA binding"/>
    <property type="evidence" value="ECO:0007669"/>
    <property type="project" value="InterPro"/>
</dbReference>
<dbReference type="SUPFAM" id="SSF54427">
    <property type="entry name" value="NTF2-like"/>
    <property type="match status" value="1"/>
</dbReference>
<dbReference type="AlphaFoldDB" id="A0A9X3ZJK0"/>
<evidence type="ECO:0000259" key="1">
    <source>
        <dbReference type="SMART" id="SM00421"/>
    </source>
</evidence>
<sequence>MSKHQHRDISSKDAIRRLLETDIDSCLARDGETWEQCWVQDDRFRSFMECGMMQIAWNYEEFRQNMFEAWEAEPEPVDAAVRRENLSIEVHGTLAWATFQEIVDTGPNPLAVPSHSLNFRLLENTDGQWRILFHGCWAEPLRNSEAPAIEVLPDARVVWLNSAAQTRLKTFGGLTISNGKLRASRPSLNAGLHNAISGAHNLTGFGKFNQAARNAGGDVKFPVVLGEQDDGALLLCWVKVADGRVYILFDHDRDLSRNIDIAQTIYGLSDAQTETVRHIAHGMDLSDTAAALGITKNTARTHLRRVYDKVGVSSQIELLRLLISFDS</sequence>
<dbReference type="Proteomes" id="UP001151234">
    <property type="component" value="Unassembled WGS sequence"/>
</dbReference>
<evidence type="ECO:0000313" key="3">
    <source>
        <dbReference type="Proteomes" id="UP001151234"/>
    </source>
</evidence>
<dbReference type="RefSeq" id="WP_267992419.1">
    <property type="nucleotide sequence ID" value="NZ_JAPJZI010000001.1"/>
</dbReference>
<proteinExistence type="predicted"/>
<accession>A0A9X3ZJK0</accession>
<dbReference type="EMBL" id="JAPJZI010000001">
    <property type="protein sequence ID" value="MDA5400675.1"/>
    <property type="molecule type" value="Genomic_DNA"/>
</dbReference>
<dbReference type="GO" id="GO:0006355">
    <property type="term" value="P:regulation of DNA-templated transcription"/>
    <property type="evidence" value="ECO:0007669"/>
    <property type="project" value="InterPro"/>
</dbReference>
<evidence type="ECO:0000313" key="2">
    <source>
        <dbReference type="EMBL" id="MDA5400675.1"/>
    </source>
</evidence>